<dbReference type="InterPro" id="IPR038096">
    <property type="entry name" value="TEA/ATTS_sf"/>
</dbReference>
<reference evidence="9 10" key="1">
    <citation type="journal article" date="2021" name="Nat. Commun.">
        <title>Genetic determinants of endophytism in the Arabidopsis root mycobiome.</title>
        <authorList>
            <person name="Mesny F."/>
            <person name="Miyauchi S."/>
            <person name="Thiergart T."/>
            <person name="Pickel B."/>
            <person name="Atanasova L."/>
            <person name="Karlsson M."/>
            <person name="Huettel B."/>
            <person name="Barry K.W."/>
            <person name="Haridas S."/>
            <person name="Chen C."/>
            <person name="Bauer D."/>
            <person name="Andreopoulos W."/>
            <person name="Pangilinan J."/>
            <person name="LaButti K."/>
            <person name="Riley R."/>
            <person name="Lipzen A."/>
            <person name="Clum A."/>
            <person name="Drula E."/>
            <person name="Henrissat B."/>
            <person name="Kohler A."/>
            <person name="Grigoriev I.V."/>
            <person name="Martin F.M."/>
            <person name="Hacquard S."/>
        </authorList>
    </citation>
    <scope>NUCLEOTIDE SEQUENCE [LARGE SCALE GENOMIC DNA]</scope>
    <source>
        <strain evidence="9 10">MPI-CAGE-CH-0241</strain>
    </source>
</reference>
<dbReference type="GO" id="GO:0005667">
    <property type="term" value="C:transcription regulator complex"/>
    <property type="evidence" value="ECO:0007669"/>
    <property type="project" value="TreeGrafter"/>
</dbReference>
<dbReference type="EMBL" id="JAGPYM010000001">
    <property type="protein sequence ID" value="KAH6900265.1"/>
    <property type="molecule type" value="Genomic_DNA"/>
</dbReference>
<evidence type="ECO:0000256" key="7">
    <source>
        <dbReference type="SAM" id="MobiDB-lite"/>
    </source>
</evidence>
<dbReference type="PROSITE" id="PS51088">
    <property type="entry name" value="TEA_2"/>
    <property type="match status" value="1"/>
</dbReference>
<feature type="DNA-binding region" description="TEA" evidence="6">
    <location>
        <begin position="127"/>
        <end position="220"/>
    </location>
</feature>
<evidence type="ECO:0000256" key="3">
    <source>
        <dbReference type="ARBA" id="ARBA00023015"/>
    </source>
</evidence>
<evidence type="ECO:0000313" key="10">
    <source>
        <dbReference type="Proteomes" id="UP000777438"/>
    </source>
</evidence>
<dbReference type="SMART" id="SM00426">
    <property type="entry name" value="TEA"/>
    <property type="match status" value="1"/>
</dbReference>
<dbReference type="PANTHER" id="PTHR11834:SF0">
    <property type="entry name" value="PROTEIN SCALLOPED"/>
    <property type="match status" value="1"/>
</dbReference>
<feature type="compositionally biased region" description="Low complexity" evidence="7">
    <location>
        <begin position="795"/>
        <end position="807"/>
    </location>
</feature>
<evidence type="ECO:0000256" key="5">
    <source>
        <dbReference type="ARBA" id="ARBA00023242"/>
    </source>
</evidence>
<dbReference type="InterPro" id="IPR050937">
    <property type="entry name" value="TEC1_TEAD_TF"/>
</dbReference>
<evidence type="ECO:0000256" key="2">
    <source>
        <dbReference type="ARBA" id="ARBA00008421"/>
    </source>
</evidence>
<dbReference type="GO" id="GO:0000981">
    <property type="term" value="F:DNA-binding transcription factor activity, RNA polymerase II-specific"/>
    <property type="evidence" value="ECO:0007669"/>
    <property type="project" value="TreeGrafter"/>
</dbReference>
<feature type="region of interest" description="Disordered" evidence="7">
    <location>
        <begin position="789"/>
        <end position="810"/>
    </location>
</feature>
<dbReference type="Pfam" id="PF01285">
    <property type="entry name" value="TEA"/>
    <property type="match status" value="1"/>
</dbReference>
<feature type="region of interest" description="Disordered" evidence="7">
    <location>
        <begin position="844"/>
        <end position="874"/>
    </location>
</feature>
<accession>A0A9P8WII5</accession>
<feature type="region of interest" description="Disordered" evidence="7">
    <location>
        <begin position="1"/>
        <end position="36"/>
    </location>
</feature>
<dbReference type="AlphaFoldDB" id="A0A9P8WII5"/>
<evidence type="ECO:0000256" key="6">
    <source>
        <dbReference type="PROSITE-ProRule" id="PRU00505"/>
    </source>
</evidence>
<evidence type="ECO:0000259" key="8">
    <source>
        <dbReference type="PROSITE" id="PS51088"/>
    </source>
</evidence>
<evidence type="ECO:0000256" key="4">
    <source>
        <dbReference type="ARBA" id="ARBA00023163"/>
    </source>
</evidence>
<keyword evidence="5" id="KW-0539">Nucleus</keyword>
<dbReference type="InterPro" id="IPR000818">
    <property type="entry name" value="TEA/ATTS_dom"/>
</dbReference>
<comment type="similarity">
    <text evidence="2">Belongs to the TEC1 family.</text>
</comment>
<keyword evidence="10" id="KW-1185">Reference proteome</keyword>
<feature type="compositionally biased region" description="Basic and acidic residues" evidence="7">
    <location>
        <begin position="500"/>
        <end position="523"/>
    </location>
</feature>
<name>A0A9P8WII5_9HYPO</name>
<comment type="caution">
    <text evidence="9">The sequence shown here is derived from an EMBL/GenBank/DDBJ whole genome shotgun (WGS) entry which is preliminary data.</text>
</comment>
<evidence type="ECO:0000313" key="9">
    <source>
        <dbReference type="EMBL" id="KAH6900265.1"/>
    </source>
</evidence>
<sequence length="874" mass="97811">MSSSLYHPRPVLSSQRYSPPTDYVDARRGSTYGAGRLPLREANGNAQSHSFNSMVSCYPNSVGLSSSMPTNIPAPMVPSQSFDCLYRVSTPRNQPRYQRRARNSVNPLYYWPAFRQYRNRQAHKDTQKDKGGVWRRPELEDAFVDSVLLMPHMGRRKFSMGGKLHGRNMLISEYIFVICVALLGSKEIFRIDNSNDSIEQMGRKQVSSHMQVVKKFFEDLRCFHFLFPSEEKKEPGSTNSDDYYDEEEQESFKSNPVLTALAEGRVPDVKPNYEYFSQLLGIQSLITVRPKTCEVFVSSSDVKFRDEIAYDANNTPLDQESFPHLNKYSNCDDSPNVLGKDVLLHEYTRSLDRSTSACVKTVTRRWQKDAPEMYETLDLPTRDEECLLLEMCATIELHEHAKFPSGSELTGFVEVAVTQPNLQNHRWKCVTRLTRPAELHSEDAKPSVYSNETGIHRRGCSDSKHDCDCHTRSRPDIHVPFPAVEWATILSTAVQYPDVEHQRKKEKRAKDDGRKKLDLERSSSKRKRSEDDGDAASWARRELTGSDLICKVAMYQELWSCAPDSTRWTRQAIIFWRFNTTNQWYKYSPVFKPAGTSWRWLTVNDPMSRYHQQKALVYPSTSVSRDTVMSPTPSVGQHMTAVMNETFSSAWDNGVTLPQVPNTNNGLTLFESFSNGLATPPPTAGLHPSYPTNFDHNMSQTTGVGFLPTTCTTAAGAEPQQPNSAAHGPAATYFDNAGPTTLSDLKPAMSAVNPFSGSSSTTALDLSNPLVYDHGEVDTGGLQGWDMPTLDPWHPSGAPGPASAGGATDWAAHPTASKVETHDQSAMWAPAQWAQMTGAGAAAEVEREGSPRPMKRRRGDTIDGHVPVTVTTAW</sequence>
<gene>
    <name evidence="9" type="ORF">B0T10DRAFT_21931</name>
</gene>
<comment type="subcellular location">
    <subcellularLocation>
        <location evidence="1">Nucleus</location>
    </subcellularLocation>
</comment>
<dbReference type="Proteomes" id="UP000777438">
    <property type="component" value="Unassembled WGS sequence"/>
</dbReference>
<keyword evidence="3" id="KW-0805">Transcription regulation</keyword>
<dbReference type="PANTHER" id="PTHR11834">
    <property type="entry name" value="TRANSCRIPTIONAL ENHANCER FACTOR TEF RELATED"/>
    <property type="match status" value="1"/>
</dbReference>
<dbReference type="GO" id="GO:0000978">
    <property type="term" value="F:RNA polymerase II cis-regulatory region sequence-specific DNA binding"/>
    <property type="evidence" value="ECO:0007669"/>
    <property type="project" value="TreeGrafter"/>
</dbReference>
<protein>
    <recommendedName>
        <fullName evidence="8">TEA domain-containing protein</fullName>
    </recommendedName>
</protein>
<dbReference type="OrthoDB" id="10006572at2759"/>
<dbReference type="Gene3D" id="6.10.20.40">
    <property type="entry name" value="TEA/ATTS domain"/>
    <property type="match status" value="1"/>
</dbReference>
<feature type="region of interest" description="Disordered" evidence="7">
    <location>
        <begin position="500"/>
        <end position="537"/>
    </location>
</feature>
<feature type="domain" description="TEA" evidence="8">
    <location>
        <begin position="127"/>
        <end position="220"/>
    </location>
</feature>
<keyword evidence="4" id="KW-0804">Transcription</keyword>
<organism evidence="9 10">
    <name type="scientific">Thelonectria olida</name>
    <dbReference type="NCBI Taxonomy" id="1576542"/>
    <lineage>
        <taxon>Eukaryota</taxon>
        <taxon>Fungi</taxon>
        <taxon>Dikarya</taxon>
        <taxon>Ascomycota</taxon>
        <taxon>Pezizomycotina</taxon>
        <taxon>Sordariomycetes</taxon>
        <taxon>Hypocreomycetidae</taxon>
        <taxon>Hypocreales</taxon>
        <taxon>Nectriaceae</taxon>
        <taxon>Thelonectria</taxon>
    </lineage>
</organism>
<dbReference type="GO" id="GO:0005634">
    <property type="term" value="C:nucleus"/>
    <property type="evidence" value="ECO:0007669"/>
    <property type="project" value="UniProtKB-SubCell"/>
</dbReference>
<evidence type="ECO:0000256" key="1">
    <source>
        <dbReference type="ARBA" id="ARBA00004123"/>
    </source>
</evidence>
<proteinExistence type="inferred from homology"/>